<comment type="caution">
    <text evidence="1">The sequence shown here is derived from an EMBL/GenBank/DDBJ whole genome shotgun (WGS) entry which is preliminary data.</text>
</comment>
<gene>
    <name evidence="1" type="ORF">CDAR_486761</name>
</gene>
<reference evidence="1 2" key="1">
    <citation type="submission" date="2021-06" db="EMBL/GenBank/DDBJ databases">
        <title>Caerostris darwini draft genome.</title>
        <authorList>
            <person name="Kono N."/>
            <person name="Arakawa K."/>
        </authorList>
    </citation>
    <scope>NUCLEOTIDE SEQUENCE [LARGE SCALE GENOMIC DNA]</scope>
</reference>
<proteinExistence type="predicted"/>
<keyword evidence="2" id="KW-1185">Reference proteome</keyword>
<organism evidence="1 2">
    <name type="scientific">Caerostris darwini</name>
    <dbReference type="NCBI Taxonomy" id="1538125"/>
    <lineage>
        <taxon>Eukaryota</taxon>
        <taxon>Metazoa</taxon>
        <taxon>Ecdysozoa</taxon>
        <taxon>Arthropoda</taxon>
        <taxon>Chelicerata</taxon>
        <taxon>Arachnida</taxon>
        <taxon>Araneae</taxon>
        <taxon>Araneomorphae</taxon>
        <taxon>Entelegynae</taxon>
        <taxon>Araneoidea</taxon>
        <taxon>Araneidae</taxon>
        <taxon>Caerostris</taxon>
    </lineage>
</organism>
<name>A0AAV4P134_9ARAC</name>
<evidence type="ECO:0000313" key="2">
    <source>
        <dbReference type="Proteomes" id="UP001054837"/>
    </source>
</evidence>
<protein>
    <submittedName>
        <fullName evidence="1">Uncharacterized protein</fullName>
    </submittedName>
</protein>
<dbReference type="EMBL" id="BPLQ01002233">
    <property type="protein sequence ID" value="GIX90255.1"/>
    <property type="molecule type" value="Genomic_DNA"/>
</dbReference>
<sequence>MSADTICFGCRRLPGKRRAFADIGEELRDQAPPPPISDLLAGNIANKRLSVTASKGIFSKKSRSLSDEIWGVWKRCLGYGISSPRTLESRASWKWRFTVFCDGFL</sequence>
<dbReference type="AlphaFoldDB" id="A0AAV4P134"/>
<accession>A0AAV4P134</accession>
<evidence type="ECO:0000313" key="1">
    <source>
        <dbReference type="EMBL" id="GIX90255.1"/>
    </source>
</evidence>
<dbReference type="Proteomes" id="UP001054837">
    <property type="component" value="Unassembled WGS sequence"/>
</dbReference>